<dbReference type="PIRSF" id="PIRSF017082">
    <property type="entry name" value="YflP"/>
    <property type="match status" value="1"/>
</dbReference>
<sequence length="325" mass="34181">MSGKFWSRLIVALATSVLATTAAVASDYPERPITMVVTFSAGGSSDVLARAVANALSQGLGKSVVVENRPGAGGHIGAEIVSRARPDGYTILFGTNGTLGIGPAIYKNLRYNPAKDLVPVGILHKLPLMLIVQNNIPANNLQEFIAYAKAHPGKLTFASAGVGTASHLSGELLKEAAGIEILHVPYKGGGGAAPDLLAGNVSMMIETIPTALPFVANKQLRALGVTTRERSPTAPEVPTFAEQGLKDFDVTAWTGLFVPAGTPPEIIARLNAETLKIAQSPDYVAQIKKMGTDVATSSPEEFRKFVDTDVARWTEVVKRSGAQID</sequence>
<dbReference type="Proteomes" id="UP000254889">
    <property type="component" value="Chromosome"/>
</dbReference>
<proteinExistence type="inferred from homology"/>
<evidence type="ECO:0000313" key="4">
    <source>
        <dbReference type="Proteomes" id="UP000254889"/>
    </source>
</evidence>
<dbReference type="EMBL" id="CP031417">
    <property type="protein sequence ID" value="AXK83070.1"/>
    <property type="molecule type" value="Genomic_DNA"/>
</dbReference>
<name>A0A346A1M3_9HYPH</name>
<keyword evidence="4" id="KW-1185">Reference proteome</keyword>
<evidence type="ECO:0000256" key="2">
    <source>
        <dbReference type="SAM" id="SignalP"/>
    </source>
</evidence>
<dbReference type="OrthoDB" id="7375033at2"/>
<dbReference type="CDD" id="cd13578">
    <property type="entry name" value="PBP2_Bug27"/>
    <property type="match status" value="1"/>
</dbReference>
<evidence type="ECO:0000256" key="1">
    <source>
        <dbReference type="ARBA" id="ARBA00006987"/>
    </source>
</evidence>
<dbReference type="PANTHER" id="PTHR42928">
    <property type="entry name" value="TRICARBOXYLATE-BINDING PROTEIN"/>
    <property type="match status" value="1"/>
</dbReference>
<dbReference type="Pfam" id="PF03401">
    <property type="entry name" value="TctC"/>
    <property type="match status" value="1"/>
</dbReference>
<dbReference type="InterPro" id="IPR005064">
    <property type="entry name" value="BUG"/>
</dbReference>
<feature type="signal peptide" evidence="2">
    <location>
        <begin position="1"/>
        <end position="25"/>
    </location>
</feature>
<dbReference type="KEGG" id="ptaw:DW352_22655"/>
<dbReference type="SUPFAM" id="SSF53850">
    <property type="entry name" value="Periplasmic binding protein-like II"/>
    <property type="match status" value="1"/>
</dbReference>
<feature type="chain" id="PRO_5017056158" evidence="2">
    <location>
        <begin position="26"/>
        <end position="325"/>
    </location>
</feature>
<evidence type="ECO:0000313" key="3">
    <source>
        <dbReference type="EMBL" id="AXK83070.1"/>
    </source>
</evidence>
<comment type="similarity">
    <text evidence="1">Belongs to the UPF0065 (bug) family.</text>
</comment>
<keyword evidence="2" id="KW-0732">Signal</keyword>
<gene>
    <name evidence="3" type="ORF">DW352_22655</name>
</gene>
<reference evidence="3 4" key="1">
    <citation type="submission" date="2018-07" db="EMBL/GenBank/DDBJ databases">
        <authorList>
            <person name="Quirk P.G."/>
            <person name="Krulwich T.A."/>
        </authorList>
    </citation>
    <scope>NUCLEOTIDE SEQUENCE [LARGE SCALE GENOMIC DNA]</scope>
    <source>
        <strain evidence="3 4">CC-BB4</strain>
    </source>
</reference>
<dbReference type="InterPro" id="IPR042100">
    <property type="entry name" value="Bug_dom1"/>
</dbReference>
<accession>A0A346A1M3</accession>
<dbReference type="PANTHER" id="PTHR42928:SF5">
    <property type="entry name" value="BLR1237 PROTEIN"/>
    <property type="match status" value="1"/>
</dbReference>
<dbReference type="Gene3D" id="3.40.190.10">
    <property type="entry name" value="Periplasmic binding protein-like II"/>
    <property type="match status" value="1"/>
</dbReference>
<dbReference type="AlphaFoldDB" id="A0A346A1M3"/>
<protein>
    <submittedName>
        <fullName evidence="3">Tripartite tricarboxylate transporter substrate binding protein</fullName>
    </submittedName>
</protein>
<dbReference type="Gene3D" id="3.40.190.150">
    <property type="entry name" value="Bordetella uptake gene, domain 1"/>
    <property type="match status" value="1"/>
</dbReference>
<organism evidence="3 4">
    <name type="scientific">Pseudolabrys taiwanensis</name>
    <dbReference type="NCBI Taxonomy" id="331696"/>
    <lineage>
        <taxon>Bacteria</taxon>
        <taxon>Pseudomonadati</taxon>
        <taxon>Pseudomonadota</taxon>
        <taxon>Alphaproteobacteria</taxon>
        <taxon>Hyphomicrobiales</taxon>
        <taxon>Xanthobacteraceae</taxon>
        <taxon>Pseudolabrys</taxon>
    </lineage>
</organism>